<organism evidence="1 2">
    <name type="scientific">Myxococcus fulvus</name>
    <dbReference type="NCBI Taxonomy" id="33"/>
    <lineage>
        <taxon>Bacteria</taxon>
        <taxon>Pseudomonadati</taxon>
        <taxon>Myxococcota</taxon>
        <taxon>Myxococcia</taxon>
        <taxon>Myxococcales</taxon>
        <taxon>Cystobacterineae</taxon>
        <taxon>Myxococcaceae</taxon>
        <taxon>Myxococcus</taxon>
    </lineage>
</organism>
<comment type="caution">
    <text evidence="1">The sequence shown here is derived from an EMBL/GenBank/DDBJ whole genome shotgun (WGS) entry which is preliminary data.</text>
</comment>
<proteinExistence type="predicted"/>
<dbReference type="RefSeq" id="WP_143097390.1">
    <property type="nucleotide sequence ID" value="NZ_BJXR01000066.1"/>
</dbReference>
<evidence type="ECO:0000313" key="2">
    <source>
        <dbReference type="Proteomes" id="UP000321514"/>
    </source>
</evidence>
<dbReference type="AlphaFoldDB" id="A0A511TEP5"/>
<protein>
    <submittedName>
        <fullName evidence="1">Uncharacterized protein</fullName>
    </submittedName>
</protein>
<dbReference type="Proteomes" id="UP000321514">
    <property type="component" value="Unassembled WGS sequence"/>
</dbReference>
<evidence type="ECO:0000313" key="1">
    <source>
        <dbReference type="EMBL" id="GEN12645.1"/>
    </source>
</evidence>
<reference evidence="1 2" key="1">
    <citation type="submission" date="2019-07" db="EMBL/GenBank/DDBJ databases">
        <title>Whole genome shotgun sequence of Myxococcus fulvus NBRC 100333.</title>
        <authorList>
            <person name="Hosoyama A."/>
            <person name="Uohara A."/>
            <person name="Ohji S."/>
            <person name="Ichikawa N."/>
        </authorList>
    </citation>
    <scope>NUCLEOTIDE SEQUENCE [LARGE SCALE GENOMIC DNA]</scope>
    <source>
        <strain evidence="1 2">NBRC 100333</strain>
    </source>
</reference>
<dbReference type="EMBL" id="BJXR01000066">
    <property type="protein sequence ID" value="GEN12645.1"/>
    <property type="molecule type" value="Genomic_DNA"/>
</dbReference>
<gene>
    <name evidence="1" type="ORF">MFU01_76820</name>
</gene>
<dbReference type="OrthoDB" id="9157229at2"/>
<sequence>MPMKAPDSGRAIGAEFLGSGAVEESLYEADGPVLFTTISKAGQQLLAYVADESVDGTWLILSACTPRVVDELKRGQIAVRDALTSSWMWLAFKGVDGSLTRAWSILPDEVPDGHLPAPGTPLLPEHEPVITARAKGESIVAGATPASVVAFVADSTRKAIKILLEWVLERPNEGRPPDELRTLYDLPVQRFAFNSFEVAFGSPSGTFDSEELRRAANLLQKGLAWASDDNEHPLSAVSDDERSAILHAALQLTPPSSGPICEVEISGTWMSGGPELLTRVARRRIRSELRRLQSEHVVRLVGRIGEVDRDNFTFILRGTDEGTQYRGVFEEEMLDDVVDYFAEDRRVAVVGVHRAGRLYVAVISADAKAEGE</sequence>
<accession>A0A511TEP5</accession>
<name>A0A511TEP5_MYXFU</name>